<dbReference type="Pfam" id="PF07525">
    <property type="entry name" value="SOCS_box"/>
    <property type="match status" value="1"/>
</dbReference>
<evidence type="ECO:0000256" key="4">
    <source>
        <dbReference type="ARBA" id="ARBA00022490"/>
    </source>
</evidence>
<dbReference type="SUPFAM" id="SSF54518">
    <property type="entry name" value="Tubby C-terminal domain-like"/>
    <property type="match status" value="1"/>
</dbReference>
<feature type="region of interest" description="Disordered" evidence="7">
    <location>
        <begin position="1163"/>
        <end position="1184"/>
    </location>
</feature>
<dbReference type="Proteomes" id="UP000537522">
    <property type="component" value="Unassembled WGS sequence"/>
</dbReference>
<evidence type="ECO:0000256" key="2">
    <source>
        <dbReference type="ARBA" id="ARBA00004906"/>
    </source>
</evidence>
<evidence type="ECO:0000256" key="7">
    <source>
        <dbReference type="SAM" id="MobiDB-lite"/>
    </source>
</evidence>
<dbReference type="Gene3D" id="2.130.10.10">
    <property type="entry name" value="YVTN repeat-like/Quinoprotein amine dehydrogenase"/>
    <property type="match status" value="1"/>
</dbReference>
<feature type="region of interest" description="Disordered" evidence="7">
    <location>
        <begin position="1206"/>
        <end position="1246"/>
    </location>
</feature>
<dbReference type="PANTHER" id="PTHR16517">
    <property type="entry name" value="TUBBY-RELATED"/>
    <property type="match status" value="1"/>
</dbReference>
<evidence type="ECO:0000256" key="3">
    <source>
        <dbReference type="ARBA" id="ARBA00007129"/>
    </source>
</evidence>
<reference evidence="9 10" key="1">
    <citation type="submission" date="2019-09" db="EMBL/GenBank/DDBJ databases">
        <title>Bird 10,000 Genomes (B10K) Project - Family phase.</title>
        <authorList>
            <person name="Zhang G."/>
        </authorList>
    </citation>
    <scope>NUCLEOTIDE SEQUENCE [LARGE SCALE GENOMIC DNA]</scope>
    <source>
        <strain evidence="9">B10K-DU-011-36</strain>
        <tissue evidence="9">Muscle</tissue>
    </source>
</reference>
<dbReference type="UniPathway" id="UPA00143"/>
<feature type="region of interest" description="Disordered" evidence="7">
    <location>
        <begin position="861"/>
        <end position="892"/>
    </location>
</feature>
<evidence type="ECO:0000313" key="10">
    <source>
        <dbReference type="Proteomes" id="UP000537522"/>
    </source>
</evidence>
<keyword evidence="6" id="KW-0677">Repeat</keyword>
<comment type="subcellular location">
    <subcellularLocation>
        <location evidence="1">Cytoplasm</location>
    </subcellularLocation>
</comment>
<protein>
    <submittedName>
        <fullName evidence="9">TULP4 protein</fullName>
    </submittedName>
</protein>
<feature type="non-terminal residue" evidence="9">
    <location>
        <position position="1379"/>
    </location>
</feature>
<dbReference type="InterPro" id="IPR056159">
    <property type="entry name" value="Beta-prop_IFT121_TULP_N"/>
</dbReference>
<evidence type="ECO:0000256" key="5">
    <source>
        <dbReference type="ARBA" id="ARBA00022574"/>
    </source>
</evidence>
<feature type="region of interest" description="Disordered" evidence="7">
    <location>
        <begin position="144"/>
        <end position="167"/>
    </location>
</feature>
<dbReference type="GO" id="GO:0016567">
    <property type="term" value="P:protein ubiquitination"/>
    <property type="evidence" value="ECO:0007669"/>
    <property type="project" value="UniProtKB-UniPathway"/>
</dbReference>
<keyword evidence="4" id="KW-0963">Cytoplasm</keyword>
<dbReference type="GO" id="GO:0005737">
    <property type="term" value="C:cytoplasm"/>
    <property type="evidence" value="ECO:0007669"/>
    <property type="project" value="UniProtKB-SubCell"/>
</dbReference>
<sequence>KVVLVRWNEPFQKLATCDADGGIFVWIQYEGRWSVELVNDRGAQVSDFTWSHDGTQALISYRDGFVLVGSVSGQRHWSSEINLESQITCGIWTPDDQQVVLFGTADGQVIVMDCHGRMLAHVLLHESDGILSMSWNYPSFLVEDSSESDTDSDDYSPPQDGPAAYPVPVQNTKPLLTVSFTSGDISLMNNYDDLSPTIIRSGLKDVVVQWCTQGDLLAVAGMEKQCQLVELGNGSLLKSALVKFYNVRGEHIYTLETPVQRPIISICWGHRDSRLLMASGPALYVVRVEHRVSSLQLLCQQTIASCLRDDKDISKLTLPPRLCSYLTTAFIPTIKPPIPDPNNMRDFVSYPTAGNERLHCTMKRTEDDPEVGGPCYTLYLEYLGGLVPILKGRRISKLRPEFVIMDPKTDGKADEIYGNSLISTVIDSCNCSDSSDIELSDDWAAKKSPKISRASKSPKLPRINIEARKSPKMSRAAQEISRSPRLPIRKPSIGSPSLTRREFPLEDITQHNYLAQVTSNIWGTKFKIVGLAAFLPTNLGAVIYKTSLLHLQPRQMTIYLPEVRKISMDYINLPVFNPNVFSEDEDDLPVPGAPGAPASSPPCTVNIPIAPIHSSAQAMSPTQSIGLVQSLLANQNVQLDVLANPPAEAGGEGAGPFPGAPGRFPGPGAKGEFSLYPAGHYQPPLGYERITTFDSSGNVEEVCRPRTRMLCAQGTYTLPGPGSSATLRITAAEKKMQQPCTSATLNRLTVPRYSIPTGDPPPYPDIASQLSQGRSIAQRLDSSIIHATLRRNSREAALKMAQLVDSQRATLQLPPKAKSSVVTAQYQQRVPTALYTCSQCSSGGGSTASAGGMGNITNTNASNSTSSIGGMRPDLSTGSGSQHSSVIAHSVSTSPLASQSSYSLLSAPDNSRDRADYINSAFTEDEALSQHCPVEKSIRHVPVALTEAAISVKRPPPYQWDPMVSEEIWVPQERTSQSSVPNPLKPAPLIIGQAQHLDMSRVPFVSPKSPTSPTATFQTSYGVGVPYPGSYSAPPLQGMQPPCSPKEALAPTQFAQQEPTVVLQPGYAPSLSYCPLPPMYPGSSACSSLQLPPIALHPWSSYSACAPMQNPQGALPPKPLLVVEKPVMSPPPAELQGHVGTEVMVETADTFQEVLSLTESPVPQRTDKFGKKSRKRLDSRAEEGNVQAITEGKVKKEARTLTDFNSLISSPRLGREKKKVKSQKDQLKSKKLNKTNEFQDSSESEPELFISGDELMNQSQGSKKGWKTKRNLRTASELDEFKCRKASEKEDGRLGSQGFVYVMANKQPLWNEATQVYQLDFGGRVTQESAKNFQIELEGRQVMQFGRIDGNAYILDFQYPFSAVQAFAVALANVTQRLK</sequence>
<feature type="domain" description="SOCS box" evidence="8">
    <location>
        <begin position="291"/>
        <end position="332"/>
    </location>
</feature>
<organism evidence="9 10">
    <name type="scientific">Chauna torquata</name>
    <name type="common">Southern screamer</name>
    <dbReference type="NCBI Taxonomy" id="30388"/>
    <lineage>
        <taxon>Eukaryota</taxon>
        <taxon>Metazoa</taxon>
        <taxon>Chordata</taxon>
        <taxon>Craniata</taxon>
        <taxon>Vertebrata</taxon>
        <taxon>Euteleostomi</taxon>
        <taxon>Archelosauria</taxon>
        <taxon>Archosauria</taxon>
        <taxon>Dinosauria</taxon>
        <taxon>Saurischia</taxon>
        <taxon>Theropoda</taxon>
        <taxon>Coelurosauria</taxon>
        <taxon>Aves</taxon>
        <taxon>Neognathae</taxon>
        <taxon>Galloanserae</taxon>
        <taxon>Anseriformes</taxon>
        <taxon>Anhimidae</taxon>
        <taxon>Chauna</taxon>
    </lineage>
</organism>
<dbReference type="InterPro" id="IPR036322">
    <property type="entry name" value="WD40_repeat_dom_sf"/>
</dbReference>
<gene>
    <name evidence="9" type="primary">Tulp4</name>
    <name evidence="9" type="ORF">CHATOR_R12310</name>
</gene>
<dbReference type="InterPro" id="IPR008983">
    <property type="entry name" value="Tumour_necrosis_fac-like_dom"/>
</dbReference>
<evidence type="ECO:0000313" key="9">
    <source>
        <dbReference type="EMBL" id="NXK48852.1"/>
    </source>
</evidence>
<keyword evidence="10" id="KW-1185">Reference proteome</keyword>
<feature type="compositionally biased region" description="Basic and acidic residues" evidence="7">
    <location>
        <begin position="1165"/>
        <end position="1183"/>
    </location>
</feature>
<dbReference type="Pfam" id="PF01167">
    <property type="entry name" value="Tub"/>
    <property type="match status" value="1"/>
</dbReference>
<dbReference type="InterPro" id="IPR015943">
    <property type="entry name" value="WD40/YVTN_repeat-like_dom_sf"/>
</dbReference>
<comment type="similarity">
    <text evidence="3">Belongs to the TUB family.</text>
</comment>
<dbReference type="FunFam" id="3.20.90.10:FF:000002">
    <property type="entry name" value="Tubby like protein 4"/>
    <property type="match status" value="1"/>
</dbReference>
<evidence type="ECO:0000256" key="1">
    <source>
        <dbReference type="ARBA" id="ARBA00004496"/>
    </source>
</evidence>
<evidence type="ECO:0000256" key="6">
    <source>
        <dbReference type="ARBA" id="ARBA00022737"/>
    </source>
</evidence>
<dbReference type="Pfam" id="PF24797">
    <property type="entry name" value="Beta-prop_WDR35_TULP_N"/>
    <property type="match status" value="1"/>
</dbReference>
<dbReference type="InterPro" id="IPR001496">
    <property type="entry name" value="SOCS_box"/>
</dbReference>
<feature type="compositionally biased region" description="Low complexity" evidence="7">
    <location>
        <begin position="657"/>
        <end position="667"/>
    </location>
</feature>
<comment type="caution">
    <text evidence="9">The sequence shown here is derived from an EMBL/GenBank/DDBJ whole genome shotgun (WGS) entry which is preliminary data.</text>
</comment>
<dbReference type="SMART" id="SM00969">
    <property type="entry name" value="SOCS_box"/>
    <property type="match status" value="1"/>
</dbReference>
<dbReference type="PANTHER" id="PTHR16517:SF2">
    <property type="entry name" value="TUBBY-RELATED PROTEIN 4"/>
    <property type="match status" value="1"/>
</dbReference>
<proteinExistence type="inferred from homology"/>
<feature type="compositionally biased region" description="Acidic residues" evidence="7">
    <location>
        <begin position="144"/>
        <end position="154"/>
    </location>
</feature>
<evidence type="ECO:0000259" key="8">
    <source>
        <dbReference type="PROSITE" id="PS50225"/>
    </source>
</evidence>
<dbReference type="InterPro" id="IPR000007">
    <property type="entry name" value="Tubby_C"/>
</dbReference>
<dbReference type="Gene3D" id="3.20.90.10">
    <property type="entry name" value="Tubby Protein, Chain A"/>
    <property type="match status" value="1"/>
</dbReference>
<dbReference type="InterPro" id="IPR025659">
    <property type="entry name" value="Tubby-like_C"/>
</dbReference>
<dbReference type="SUPFAM" id="SSF49842">
    <property type="entry name" value="TNF-like"/>
    <property type="match status" value="1"/>
</dbReference>
<accession>A0A7L0JZ16</accession>
<feature type="non-terminal residue" evidence="9">
    <location>
        <position position="1"/>
    </location>
</feature>
<dbReference type="SUPFAM" id="SSF50978">
    <property type="entry name" value="WD40 repeat-like"/>
    <property type="match status" value="1"/>
</dbReference>
<comment type="pathway">
    <text evidence="2">Protein modification; protein ubiquitination.</text>
</comment>
<dbReference type="PROSITE" id="PS50225">
    <property type="entry name" value="SOCS"/>
    <property type="match status" value="1"/>
</dbReference>
<feature type="region of interest" description="Disordered" evidence="7">
    <location>
        <begin position="647"/>
        <end position="671"/>
    </location>
</feature>
<feature type="compositionally biased region" description="Polar residues" evidence="7">
    <location>
        <begin position="876"/>
        <end position="891"/>
    </location>
</feature>
<keyword evidence="5" id="KW-0853">WD repeat</keyword>
<dbReference type="EMBL" id="VXAL01007651">
    <property type="protein sequence ID" value="NXK48852.1"/>
    <property type="molecule type" value="Genomic_DNA"/>
</dbReference>
<feature type="compositionally biased region" description="Low complexity" evidence="7">
    <location>
        <begin position="861"/>
        <end position="870"/>
    </location>
</feature>
<name>A0A7L0JZ16_CHATO</name>